<feature type="domain" description="Amine oxidase" evidence="4">
    <location>
        <begin position="109"/>
        <end position="304"/>
    </location>
</feature>
<keyword evidence="5" id="KW-0560">Oxidoreductase</keyword>
<keyword evidence="6" id="KW-1185">Reference proteome</keyword>
<dbReference type="InterPro" id="IPR050703">
    <property type="entry name" value="Flavin_MAO"/>
</dbReference>
<dbReference type="STRING" id="857967.G0QRL7"/>
<protein>
    <recommendedName>
        <fullName evidence="2">monoamine oxidase</fullName>
        <ecNumber evidence="2">1.4.3.4</ecNumber>
    </recommendedName>
</protein>
<dbReference type="EMBL" id="GL983776">
    <property type="protein sequence ID" value="EGR32138.1"/>
    <property type="molecule type" value="Genomic_DNA"/>
</dbReference>
<sequence>MQDQKTQKYSVIIIGGGLSGLAALKRLVDKGQKDILLLESNEKVGGRVHTYTKNNLYLDKGASWVCPQQNRILELLKEYQIETIEQYTAGKNILKYIGKENTGDEQILICQQVIVCIPPQSLNGKVQFTNILDKKREQIQTVKIGELIKCYLVFKSPFWRKKGFSGLIFNIIKQPCLYYDLSNDQYGILLAFYQQGRENTNEKFLQKSLKERENIILKDCMEYFDINTIQEEFLFYSDDNFIGKEGINGCPVGVAGVDYWKQFGDVWNVQYKGIFWASTECSIIWNGYMEGAVRAGEKAANDILGSL</sequence>
<dbReference type="Gene3D" id="3.50.50.60">
    <property type="entry name" value="FAD/NAD(P)-binding domain"/>
    <property type="match status" value="2"/>
</dbReference>
<reference evidence="5 6" key="1">
    <citation type="submission" date="2011-07" db="EMBL/GenBank/DDBJ databases">
        <authorList>
            <person name="Coyne R."/>
            <person name="Brami D."/>
            <person name="Johnson J."/>
            <person name="Hostetler J."/>
            <person name="Hannick L."/>
            <person name="Clark T."/>
            <person name="Cassidy-Hanley D."/>
            <person name="Inman J."/>
        </authorList>
    </citation>
    <scope>NUCLEOTIDE SEQUENCE [LARGE SCALE GENOMIC DNA]</scope>
    <source>
        <strain evidence="5 6">G5</strain>
    </source>
</reference>
<dbReference type="OrthoDB" id="417694at2759"/>
<dbReference type="eggNOG" id="KOG0029">
    <property type="taxonomic scope" value="Eukaryota"/>
</dbReference>
<dbReference type="GeneID" id="14908291"/>
<dbReference type="InParanoid" id="G0QRL7"/>
<dbReference type="GO" id="GO:0097621">
    <property type="term" value="F:monoamine oxidase activity"/>
    <property type="evidence" value="ECO:0007669"/>
    <property type="project" value="UniProtKB-EC"/>
</dbReference>
<comment type="catalytic activity">
    <reaction evidence="3">
        <text>a secondary aliphatic amine + O2 + H2O = a primary amine + an aldehyde + H2O2</text>
        <dbReference type="Rhea" id="RHEA:26414"/>
        <dbReference type="ChEBI" id="CHEBI:15377"/>
        <dbReference type="ChEBI" id="CHEBI:15379"/>
        <dbReference type="ChEBI" id="CHEBI:16240"/>
        <dbReference type="ChEBI" id="CHEBI:17478"/>
        <dbReference type="ChEBI" id="CHEBI:58855"/>
        <dbReference type="ChEBI" id="CHEBI:65296"/>
        <dbReference type="EC" id="1.4.3.4"/>
    </reaction>
</comment>
<dbReference type="AlphaFoldDB" id="G0QRL7"/>
<dbReference type="SUPFAM" id="SSF54373">
    <property type="entry name" value="FAD-linked reductases, C-terminal domain"/>
    <property type="match status" value="1"/>
</dbReference>
<dbReference type="SMR" id="G0QRL7"/>
<evidence type="ECO:0000256" key="1">
    <source>
        <dbReference type="ARBA" id="ARBA00005995"/>
    </source>
</evidence>
<dbReference type="InterPro" id="IPR036188">
    <property type="entry name" value="FAD/NAD-bd_sf"/>
</dbReference>
<evidence type="ECO:0000256" key="3">
    <source>
        <dbReference type="ARBA" id="ARBA00048448"/>
    </source>
</evidence>
<organism evidence="5 6">
    <name type="scientific">Ichthyophthirius multifiliis</name>
    <name type="common">White spot disease agent</name>
    <name type="synonym">Ich</name>
    <dbReference type="NCBI Taxonomy" id="5932"/>
    <lineage>
        <taxon>Eukaryota</taxon>
        <taxon>Sar</taxon>
        <taxon>Alveolata</taxon>
        <taxon>Ciliophora</taxon>
        <taxon>Intramacronucleata</taxon>
        <taxon>Oligohymenophorea</taxon>
        <taxon>Hymenostomatida</taxon>
        <taxon>Ophryoglenina</taxon>
        <taxon>Ichthyophthirius</taxon>
    </lineage>
</organism>
<evidence type="ECO:0000313" key="5">
    <source>
        <dbReference type="EMBL" id="EGR32138.1"/>
    </source>
</evidence>
<name>G0QRL7_ICHMU</name>
<dbReference type="Proteomes" id="UP000008983">
    <property type="component" value="Unassembled WGS sequence"/>
</dbReference>
<evidence type="ECO:0000313" key="6">
    <source>
        <dbReference type="Proteomes" id="UP000008983"/>
    </source>
</evidence>
<dbReference type="RefSeq" id="XP_004035624.1">
    <property type="nucleotide sequence ID" value="XM_004035576.1"/>
</dbReference>
<dbReference type="EC" id="1.4.3.4" evidence="2"/>
<dbReference type="OMA" id="WADEEEF"/>
<dbReference type="PANTHER" id="PTHR43563:SF1">
    <property type="entry name" value="AMINE OXIDASE [FLAVIN-CONTAINING] B"/>
    <property type="match status" value="1"/>
</dbReference>
<proteinExistence type="inferred from homology"/>
<dbReference type="Pfam" id="PF01593">
    <property type="entry name" value="Amino_oxidase"/>
    <property type="match status" value="2"/>
</dbReference>
<comment type="similarity">
    <text evidence="1">Belongs to the flavin monoamine oxidase family.</text>
</comment>
<dbReference type="InterPro" id="IPR002937">
    <property type="entry name" value="Amino_oxidase"/>
</dbReference>
<dbReference type="SUPFAM" id="SSF51905">
    <property type="entry name" value="FAD/NAD(P)-binding domain"/>
    <property type="match status" value="1"/>
</dbReference>
<gene>
    <name evidence="5" type="ORF">IMG5_095030</name>
</gene>
<accession>G0QRL7</accession>
<dbReference type="PANTHER" id="PTHR43563">
    <property type="entry name" value="AMINE OXIDASE"/>
    <property type="match status" value="1"/>
</dbReference>
<evidence type="ECO:0000256" key="2">
    <source>
        <dbReference type="ARBA" id="ARBA00012804"/>
    </source>
</evidence>
<feature type="domain" description="Amine oxidase" evidence="4">
    <location>
        <begin position="18"/>
        <end position="104"/>
    </location>
</feature>
<evidence type="ECO:0000259" key="4">
    <source>
        <dbReference type="Pfam" id="PF01593"/>
    </source>
</evidence>